<dbReference type="EMBL" id="CM009752">
    <property type="protein sequence ID" value="PUZ60196.1"/>
    <property type="molecule type" value="Genomic_DNA"/>
</dbReference>
<accession>A0A2T7DX88</accession>
<protein>
    <submittedName>
        <fullName evidence="1">Uncharacterized protein</fullName>
    </submittedName>
</protein>
<keyword evidence="2" id="KW-1185">Reference proteome</keyword>
<dbReference type="Proteomes" id="UP000244336">
    <property type="component" value="Chromosome 4"/>
</dbReference>
<evidence type="ECO:0000313" key="2">
    <source>
        <dbReference type="Proteomes" id="UP000244336"/>
    </source>
</evidence>
<dbReference type="AlphaFoldDB" id="A0A2T7DX88"/>
<gene>
    <name evidence="1" type="ORF">GQ55_4G104700</name>
</gene>
<sequence length="74" mass="8788">MERWHLQDEVDLHDHFETKQRVQPGIPPLISLALPVVEPNIIHMFNILWYHTLDDMFKSRIPNLNTMTQGLLKD</sequence>
<dbReference type="Gramene" id="PUZ60196">
    <property type="protein sequence ID" value="PUZ60196"/>
    <property type="gene ID" value="GQ55_4G104700"/>
</dbReference>
<name>A0A2T7DX88_9POAL</name>
<proteinExistence type="predicted"/>
<reference evidence="1 2" key="1">
    <citation type="submission" date="2018-04" db="EMBL/GenBank/DDBJ databases">
        <title>WGS assembly of Panicum hallii var. hallii HAL2.</title>
        <authorList>
            <person name="Lovell J."/>
            <person name="Jenkins J."/>
            <person name="Lowry D."/>
            <person name="Mamidi S."/>
            <person name="Sreedasyam A."/>
            <person name="Weng X."/>
            <person name="Barry K."/>
            <person name="Bonette J."/>
            <person name="Campitelli B."/>
            <person name="Daum C."/>
            <person name="Gordon S."/>
            <person name="Gould B."/>
            <person name="Lipzen A."/>
            <person name="MacQueen A."/>
            <person name="Palacio-Mejia J."/>
            <person name="Plott C."/>
            <person name="Shakirov E."/>
            <person name="Shu S."/>
            <person name="Yoshinaga Y."/>
            <person name="Zane M."/>
            <person name="Rokhsar D."/>
            <person name="Grimwood J."/>
            <person name="Schmutz J."/>
            <person name="Juenger T."/>
        </authorList>
    </citation>
    <scope>NUCLEOTIDE SEQUENCE [LARGE SCALE GENOMIC DNA]</scope>
    <source>
        <strain evidence="2">cv. HAL2</strain>
    </source>
</reference>
<evidence type="ECO:0000313" key="1">
    <source>
        <dbReference type="EMBL" id="PUZ60196.1"/>
    </source>
</evidence>
<organism evidence="1 2">
    <name type="scientific">Panicum hallii var. hallii</name>
    <dbReference type="NCBI Taxonomy" id="1504633"/>
    <lineage>
        <taxon>Eukaryota</taxon>
        <taxon>Viridiplantae</taxon>
        <taxon>Streptophyta</taxon>
        <taxon>Embryophyta</taxon>
        <taxon>Tracheophyta</taxon>
        <taxon>Spermatophyta</taxon>
        <taxon>Magnoliopsida</taxon>
        <taxon>Liliopsida</taxon>
        <taxon>Poales</taxon>
        <taxon>Poaceae</taxon>
        <taxon>PACMAD clade</taxon>
        <taxon>Panicoideae</taxon>
        <taxon>Panicodae</taxon>
        <taxon>Paniceae</taxon>
        <taxon>Panicinae</taxon>
        <taxon>Panicum</taxon>
        <taxon>Panicum sect. Panicum</taxon>
    </lineage>
</organism>